<dbReference type="PANTHER" id="PTHR43085:SF1">
    <property type="entry name" value="PSEUDOURIDINE KINASE-RELATED"/>
    <property type="match status" value="1"/>
</dbReference>
<comment type="caution">
    <text evidence="7">The sequence shown here is derived from an EMBL/GenBank/DDBJ whole genome shotgun (WGS) entry which is preliminary data.</text>
</comment>
<proteinExistence type="inferred from homology"/>
<dbReference type="Pfam" id="PF00294">
    <property type="entry name" value="PfkB"/>
    <property type="match status" value="1"/>
</dbReference>
<dbReference type="InterPro" id="IPR011611">
    <property type="entry name" value="PfkB_dom"/>
</dbReference>
<dbReference type="InterPro" id="IPR029056">
    <property type="entry name" value="Ribokinase-like"/>
</dbReference>
<dbReference type="AlphaFoldDB" id="A0A399EK99"/>
<keyword evidence="8" id="KW-1185">Reference proteome</keyword>
<dbReference type="OrthoDB" id="9813569at2"/>
<evidence type="ECO:0000256" key="3">
    <source>
        <dbReference type="ARBA" id="ARBA00022741"/>
    </source>
</evidence>
<comment type="similarity">
    <text evidence="1">Belongs to the carbohydrate kinase PfkB family.</text>
</comment>
<reference evidence="7 8" key="1">
    <citation type="submission" date="2018-08" db="EMBL/GenBank/DDBJ databases">
        <title>Meiothermus luteus KCTC 52599 genome sequencing project.</title>
        <authorList>
            <person name="Da Costa M.S."/>
            <person name="Albuquerque L."/>
            <person name="Raposo P."/>
            <person name="Froufe H.J.C."/>
            <person name="Barroso C.S."/>
            <person name="Egas C."/>
        </authorList>
    </citation>
    <scope>NUCLEOTIDE SEQUENCE [LARGE SCALE GENOMIC DNA]</scope>
    <source>
        <strain evidence="7 8">KCTC 52599</strain>
    </source>
</reference>
<dbReference type="InterPro" id="IPR050306">
    <property type="entry name" value="PfkB_Carbo_kinase"/>
</dbReference>
<dbReference type="EC" id="2.7.1.4" evidence="7"/>
<dbReference type="PANTHER" id="PTHR43085">
    <property type="entry name" value="HEXOKINASE FAMILY MEMBER"/>
    <property type="match status" value="1"/>
</dbReference>
<dbReference type="CDD" id="cd01167">
    <property type="entry name" value="bac_FRK"/>
    <property type="match status" value="1"/>
</dbReference>
<dbReference type="GO" id="GO:0008865">
    <property type="term" value="F:fructokinase activity"/>
    <property type="evidence" value="ECO:0007669"/>
    <property type="project" value="UniProtKB-EC"/>
</dbReference>
<evidence type="ECO:0000259" key="6">
    <source>
        <dbReference type="Pfam" id="PF00294"/>
    </source>
</evidence>
<dbReference type="GO" id="GO:0005524">
    <property type="term" value="F:ATP binding"/>
    <property type="evidence" value="ECO:0007669"/>
    <property type="project" value="UniProtKB-KW"/>
</dbReference>
<keyword evidence="2 7" id="KW-0808">Transferase</keyword>
<dbReference type="SUPFAM" id="SSF53613">
    <property type="entry name" value="Ribokinase-like"/>
    <property type="match status" value="1"/>
</dbReference>
<feature type="domain" description="Carbohydrate kinase PfkB" evidence="6">
    <location>
        <begin position="3"/>
        <end position="301"/>
    </location>
</feature>
<evidence type="ECO:0000256" key="2">
    <source>
        <dbReference type="ARBA" id="ARBA00022679"/>
    </source>
</evidence>
<keyword evidence="5" id="KW-0067">ATP-binding</keyword>
<protein>
    <submittedName>
        <fullName evidence="7">Fructokinase</fullName>
        <ecNumber evidence="7">2.7.1.4</ecNumber>
    </submittedName>
</protein>
<name>A0A399EK99_9DEIN</name>
<organism evidence="7 8">
    <name type="scientific">Meiothermus luteus</name>
    <dbReference type="NCBI Taxonomy" id="2026184"/>
    <lineage>
        <taxon>Bacteria</taxon>
        <taxon>Thermotogati</taxon>
        <taxon>Deinococcota</taxon>
        <taxon>Deinococci</taxon>
        <taxon>Thermales</taxon>
        <taxon>Thermaceae</taxon>
        <taxon>Meiothermus</taxon>
    </lineage>
</organism>
<keyword evidence="3" id="KW-0547">Nucleotide-binding</keyword>
<sequence length="306" mass="33030">MMVVAGEALIDLKALNQRGQLLYSPHPGGSPYNVALGLGRLGVPVAFLGRFSTDAFGQLLKAHLKRSRVDLRYTVEGPELTTLALVTPGAQGESFAFYCQNTADTLLRVEDLPEELPQGAWLHLGSISLLLRPTADTLEALLEREMGRRPISLDPNVRPFLIPDKSAYEERLRGWLGRVDLVKVSQADLAWLYPGQGPLEVARAWLRLGPALVVVTLGAEGALALLDGKEVRVEAPRVEVVDTVGAGDAFMAGLLAGLYRAGVASRPALLELDLEQLSRLLAFAAKVAALTCTRAGADPPWQEEVR</sequence>
<evidence type="ECO:0000256" key="4">
    <source>
        <dbReference type="ARBA" id="ARBA00022777"/>
    </source>
</evidence>
<dbReference type="Gene3D" id="3.40.1190.20">
    <property type="match status" value="1"/>
</dbReference>
<evidence type="ECO:0000313" key="7">
    <source>
        <dbReference type="EMBL" id="RIH84076.1"/>
    </source>
</evidence>
<accession>A0A399EK99</accession>
<dbReference type="PROSITE" id="PS00584">
    <property type="entry name" value="PFKB_KINASES_2"/>
    <property type="match status" value="1"/>
</dbReference>
<dbReference type="RefSeq" id="WP_119360562.1">
    <property type="nucleotide sequence ID" value="NZ_QWKZ01000067.1"/>
</dbReference>
<evidence type="ECO:0000256" key="1">
    <source>
        <dbReference type="ARBA" id="ARBA00010688"/>
    </source>
</evidence>
<gene>
    <name evidence="7" type="primary">scrK</name>
    <name evidence="7" type="ORF">Mlute_02002</name>
</gene>
<evidence type="ECO:0000313" key="8">
    <source>
        <dbReference type="Proteomes" id="UP000265800"/>
    </source>
</evidence>
<dbReference type="InterPro" id="IPR002173">
    <property type="entry name" value="Carboh/pur_kinase_PfkB_CS"/>
</dbReference>
<keyword evidence="4 7" id="KW-0418">Kinase</keyword>
<dbReference type="EMBL" id="QWKZ01000067">
    <property type="protein sequence ID" value="RIH84076.1"/>
    <property type="molecule type" value="Genomic_DNA"/>
</dbReference>
<dbReference type="Proteomes" id="UP000265800">
    <property type="component" value="Unassembled WGS sequence"/>
</dbReference>
<evidence type="ECO:0000256" key="5">
    <source>
        <dbReference type="ARBA" id="ARBA00022840"/>
    </source>
</evidence>